<dbReference type="PANTHER" id="PTHR30121:SF6">
    <property type="entry name" value="SLR6007 PROTEIN"/>
    <property type="match status" value="1"/>
</dbReference>
<evidence type="ECO:0000313" key="2">
    <source>
        <dbReference type="EMBL" id="EMZ25841.1"/>
    </source>
</evidence>
<dbReference type="SUPFAM" id="SSF52540">
    <property type="entry name" value="P-loop containing nucleoside triphosphate hydrolases"/>
    <property type="match status" value="1"/>
</dbReference>
<feature type="domain" description="TraG P-loop" evidence="1">
    <location>
        <begin position="405"/>
        <end position="689"/>
    </location>
</feature>
<gene>
    <name evidence="2" type="ORF">C823_02692</name>
</gene>
<evidence type="ECO:0000259" key="1">
    <source>
        <dbReference type="Pfam" id="PF19044"/>
    </source>
</evidence>
<accession>N2ACV1</accession>
<dbReference type="InterPro" id="IPR027417">
    <property type="entry name" value="P-loop_NTPase"/>
</dbReference>
<dbReference type="InterPro" id="IPR051162">
    <property type="entry name" value="T4SS_component"/>
</dbReference>
<comment type="caution">
    <text evidence="2">The sequence shown here is derived from an EMBL/GenBank/DDBJ whole genome shotgun (WGS) entry which is preliminary data.</text>
</comment>
<dbReference type="PATRIC" id="fig|1235802.3.peg.2843"/>
<dbReference type="PANTHER" id="PTHR30121">
    <property type="entry name" value="UNCHARACTERIZED PROTEIN YJGR-RELATED"/>
    <property type="match status" value="1"/>
</dbReference>
<organism evidence="2 3">
    <name type="scientific">Eubacterium plexicaudatum ASF492</name>
    <dbReference type="NCBI Taxonomy" id="1235802"/>
    <lineage>
        <taxon>Bacteria</taxon>
        <taxon>Bacillati</taxon>
        <taxon>Bacillota</taxon>
        <taxon>Clostridia</taxon>
        <taxon>Eubacteriales</taxon>
        <taxon>Eubacteriaceae</taxon>
        <taxon>Eubacterium</taxon>
    </lineage>
</organism>
<dbReference type="EMBL" id="AQFT01000086">
    <property type="protein sequence ID" value="EMZ25841.1"/>
    <property type="molecule type" value="Genomic_DNA"/>
</dbReference>
<dbReference type="HOGENOM" id="CLU_009097_2_0_9"/>
<dbReference type="STRING" id="1235802.C823_02692"/>
<dbReference type="Gene3D" id="3.40.50.300">
    <property type="entry name" value="P-loop containing nucleotide triphosphate hydrolases"/>
    <property type="match status" value="1"/>
</dbReference>
<dbReference type="Pfam" id="PF19044">
    <property type="entry name" value="P-loop_TraG"/>
    <property type="match status" value="1"/>
</dbReference>
<dbReference type="NCBIfam" id="NF045971">
    <property type="entry name" value="conju_CD1110"/>
    <property type="match status" value="1"/>
</dbReference>
<name>N2ACV1_9FIRM</name>
<dbReference type="AlphaFoldDB" id="N2ACV1"/>
<dbReference type="eggNOG" id="COG3451">
    <property type="taxonomic scope" value="Bacteria"/>
</dbReference>
<proteinExistence type="predicted"/>
<keyword evidence="3" id="KW-1185">Reference proteome</keyword>
<sequence>MWPDGVCRVTGSFYTKTVQFQDINYQLSQNEDKSAIFDAWCDFLNYFDSSIRFQFSFLNLAASMESFEQSIFIPLKGDAFDSIRAEYAEMLQSQLAKGNNGLIKTKFLTFGIEADSVKAAKPRLERIENDILNNFKRLGVSAVSLNGLERLRLMHSVFHMDDQSRFQFSWDWLVPSGLSTRDFIAPTSFEFKDGRYFRMGGKFGAASFLQILAPELNDRMLADFLDMESSLIVNMHIQSVDQVAAIKTVKRKITDLDKMKIEEQKKAVRAGYDMDIIPSDLATYGTEAKNLLKELQSRNERMFLMTFLLVNTADTKAQLNNNVFQASSIAQKYNCQLVRLDYQQEEGLMSSLPLGLNQIEIQRSLTTSSTAIFIPFTTQELFQSGGEALYYGLNALSNNLIMVDRKKLKNPNGLILGTPGSGKSFSAKREMSNAFLITNDDIAICDPEGEYFPLVQRLGGQVIRISPTSTDFINPMDINLNYSDDENPLSLKADFILSLCELVVSSRDGLQPVEKTVIDRCVRLIYQPFLNDPCPENIPVLGDLYNALWSQEEKEAHHIATALEIYVSGSLNVFNHRTNVNVNNRIVCYDIKELGKQLKKLGMLIVQDQVWGRVTENRAAGKSTRYYMDEMHLLLKEEQTAAYSVEIWKRFRKWGGIPTGITQNVKDLLASREVENIFENSDFVYMLNQAGGDRQILAKQLNISPHQLSYVTHSGEGEGLLFYGNVILPFIDRFPKDTELYSVMTTKPNEVKKEG</sequence>
<reference evidence="2 3" key="1">
    <citation type="journal article" date="2014" name="Genome Announc.">
        <title>Draft genome sequences of the altered schaedler flora, a defined bacterial community from gnotobiotic mice.</title>
        <authorList>
            <person name="Wannemuehler M.J."/>
            <person name="Overstreet A.M."/>
            <person name="Ward D.V."/>
            <person name="Phillips G.J."/>
        </authorList>
    </citation>
    <scope>NUCLEOTIDE SEQUENCE [LARGE SCALE GENOMIC DNA]</scope>
    <source>
        <strain evidence="2 3">ASF492</strain>
    </source>
</reference>
<protein>
    <recommendedName>
        <fullName evidence="1">TraG P-loop domain-containing protein</fullName>
    </recommendedName>
</protein>
<dbReference type="Proteomes" id="UP000012589">
    <property type="component" value="Unassembled WGS sequence"/>
</dbReference>
<dbReference type="InterPro" id="IPR043964">
    <property type="entry name" value="P-loop_TraG"/>
</dbReference>
<evidence type="ECO:0000313" key="3">
    <source>
        <dbReference type="Proteomes" id="UP000012589"/>
    </source>
</evidence>
<dbReference type="Gene3D" id="1.10.8.730">
    <property type="match status" value="1"/>
</dbReference>